<evidence type="ECO:0000313" key="2">
    <source>
        <dbReference type="Proteomes" id="UP001144673"/>
    </source>
</evidence>
<dbReference type="GeneID" id="80899237"/>
<comment type="caution">
    <text evidence="1">The sequence shown here is derived from an EMBL/GenBank/DDBJ whole genome shotgun (WGS) entry which is preliminary data.</text>
</comment>
<dbReference type="AlphaFoldDB" id="A0A9W8QB30"/>
<proteinExistence type="predicted"/>
<reference evidence="1" key="1">
    <citation type="journal article" date="2023" name="Access Microbiol">
        <title>De-novo genome assembly for Akanthomyces muscarius, a biocontrol agent of insect agricultural pests.</title>
        <authorList>
            <person name="Erdos Z."/>
            <person name="Studholme D.J."/>
            <person name="Raymond B."/>
            <person name="Sharma M."/>
        </authorList>
    </citation>
    <scope>NUCLEOTIDE SEQUENCE</scope>
    <source>
        <strain evidence="1">Ve6</strain>
    </source>
</reference>
<dbReference type="EMBL" id="JAJHUN010000009">
    <property type="protein sequence ID" value="KAJ4151376.1"/>
    <property type="molecule type" value="Genomic_DNA"/>
</dbReference>
<evidence type="ECO:0000313" key="1">
    <source>
        <dbReference type="EMBL" id="KAJ4151376.1"/>
    </source>
</evidence>
<dbReference type="Proteomes" id="UP001144673">
    <property type="component" value="Chromosome 4"/>
</dbReference>
<protein>
    <submittedName>
        <fullName evidence="1">Uncharacterized protein</fullName>
    </submittedName>
</protein>
<gene>
    <name evidence="1" type="ORF">LMH87_012078</name>
</gene>
<sequence>MITLGRPGRIASLLGSIWGPHGDIRGDLFVTAETFMPALPCGVQSFVLGGWQAQRLMQIVQTNDARDARVWRDLYNQGKRAM</sequence>
<dbReference type="KEGG" id="amus:LMH87_012078"/>
<dbReference type="RefSeq" id="XP_056053090.1">
    <property type="nucleotide sequence ID" value="XM_056201325.1"/>
</dbReference>
<organism evidence="1 2">
    <name type="scientific">Akanthomyces muscarius</name>
    <name type="common">Entomopathogenic fungus</name>
    <name type="synonym">Lecanicillium muscarium</name>
    <dbReference type="NCBI Taxonomy" id="2231603"/>
    <lineage>
        <taxon>Eukaryota</taxon>
        <taxon>Fungi</taxon>
        <taxon>Dikarya</taxon>
        <taxon>Ascomycota</taxon>
        <taxon>Pezizomycotina</taxon>
        <taxon>Sordariomycetes</taxon>
        <taxon>Hypocreomycetidae</taxon>
        <taxon>Hypocreales</taxon>
        <taxon>Cordycipitaceae</taxon>
        <taxon>Akanthomyces</taxon>
    </lineage>
</organism>
<accession>A0A9W8QB30</accession>
<keyword evidence="2" id="KW-1185">Reference proteome</keyword>
<name>A0A9W8QB30_AKAMU</name>